<evidence type="ECO:0000259" key="4">
    <source>
        <dbReference type="Pfam" id="PF13458"/>
    </source>
</evidence>
<sequence>MKISAHTRRAGAAIAAAALLAGSLAACARGGDSPSDASASSPGITDTTITFGSTAPLTGPAAGVGNCAIDGATAYFEMRNAEGGIAFGDGKTRTVEFRAYDDGYDPQRAAANFQQMVSDGVVGAALSLGTPTNRAWREAAIAEEVPQVLLQTGDPIFSDRAESPWQLGLLPIYQLEGEAFGRMLVDSGETHEVAVLFQNDDFGEGYVEGLKRAIEGSENVTIVKEVGYEATATDVSAQVTDLASTGADVFYNAMSSLAPLVIGSLQQAASLNWTPSVFLPSTSSSPAALLTPSGVADRFPAIYTTASSASASAPDFATSEDGTEFLDALAEYTNQDAAPGFPQCLWGWIGASILEEAFTHMQEPTRESFMTALRDISDFEAPFLLPGATISTTEDGLPAMSDVQVMGYNGAGFSPAG</sequence>
<keyword evidence="6" id="KW-1185">Reference proteome</keyword>
<dbReference type="OrthoDB" id="26870at2"/>
<dbReference type="PANTHER" id="PTHR47235">
    <property type="entry name" value="BLR6548 PROTEIN"/>
    <property type="match status" value="1"/>
</dbReference>
<dbReference type="AlphaFoldDB" id="A0A5C8HWN2"/>
<proteinExistence type="inferred from homology"/>
<feature type="domain" description="Leucine-binding protein" evidence="4">
    <location>
        <begin position="48"/>
        <end position="407"/>
    </location>
</feature>
<comment type="caution">
    <text evidence="5">The sequence shown here is derived from an EMBL/GenBank/DDBJ whole genome shotgun (WGS) entry which is preliminary data.</text>
</comment>
<dbReference type="RefSeq" id="WP_147894738.1">
    <property type="nucleotide sequence ID" value="NZ_BAAANR010000001.1"/>
</dbReference>
<protein>
    <submittedName>
        <fullName evidence="5">ABC transporter substrate-binding protein</fullName>
    </submittedName>
</protein>
<accession>A0A5C8HWN2</accession>
<feature type="signal peptide" evidence="3">
    <location>
        <begin position="1"/>
        <end position="28"/>
    </location>
</feature>
<keyword evidence="2 3" id="KW-0732">Signal</keyword>
<dbReference type="CDD" id="cd06343">
    <property type="entry name" value="PBP1_ABC_ligand_binding-like"/>
    <property type="match status" value="1"/>
</dbReference>
<name>A0A5C8HWN2_9MICO</name>
<evidence type="ECO:0000313" key="5">
    <source>
        <dbReference type="EMBL" id="TXK09525.1"/>
    </source>
</evidence>
<dbReference type="Pfam" id="PF13458">
    <property type="entry name" value="Peripla_BP_6"/>
    <property type="match status" value="1"/>
</dbReference>
<dbReference type="EMBL" id="VRSV01000002">
    <property type="protein sequence ID" value="TXK09525.1"/>
    <property type="molecule type" value="Genomic_DNA"/>
</dbReference>
<reference evidence="5 6" key="1">
    <citation type="submission" date="2019-08" db="EMBL/GenBank/DDBJ databases">
        <authorList>
            <person name="Dong K."/>
        </authorList>
    </citation>
    <scope>NUCLEOTIDE SEQUENCE [LARGE SCALE GENOMIC DNA]</scope>
    <source>
        <strain evidence="5 6">JCM14558</strain>
    </source>
</reference>
<dbReference type="SUPFAM" id="SSF53822">
    <property type="entry name" value="Periplasmic binding protein-like I"/>
    <property type="match status" value="1"/>
</dbReference>
<dbReference type="Proteomes" id="UP000321034">
    <property type="component" value="Unassembled WGS sequence"/>
</dbReference>
<gene>
    <name evidence="5" type="ORF">FVP77_11415</name>
</gene>
<dbReference type="PROSITE" id="PS51257">
    <property type="entry name" value="PROKAR_LIPOPROTEIN"/>
    <property type="match status" value="1"/>
</dbReference>
<evidence type="ECO:0000256" key="3">
    <source>
        <dbReference type="SAM" id="SignalP"/>
    </source>
</evidence>
<dbReference type="PANTHER" id="PTHR47235:SF1">
    <property type="entry name" value="BLR6548 PROTEIN"/>
    <property type="match status" value="1"/>
</dbReference>
<organism evidence="5 6">
    <name type="scientific">Microbacterium hatanonis</name>
    <dbReference type="NCBI Taxonomy" id="404366"/>
    <lineage>
        <taxon>Bacteria</taxon>
        <taxon>Bacillati</taxon>
        <taxon>Actinomycetota</taxon>
        <taxon>Actinomycetes</taxon>
        <taxon>Micrococcales</taxon>
        <taxon>Microbacteriaceae</taxon>
        <taxon>Microbacterium</taxon>
    </lineage>
</organism>
<evidence type="ECO:0000256" key="1">
    <source>
        <dbReference type="ARBA" id="ARBA00010062"/>
    </source>
</evidence>
<dbReference type="InterPro" id="IPR028082">
    <property type="entry name" value="Peripla_BP_I"/>
</dbReference>
<evidence type="ECO:0000256" key="2">
    <source>
        <dbReference type="ARBA" id="ARBA00022729"/>
    </source>
</evidence>
<dbReference type="InterPro" id="IPR028081">
    <property type="entry name" value="Leu-bd"/>
</dbReference>
<evidence type="ECO:0000313" key="6">
    <source>
        <dbReference type="Proteomes" id="UP000321034"/>
    </source>
</evidence>
<comment type="similarity">
    <text evidence="1">Belongs to the leucine-binding protein family.</text>
</comment>
<dbReference type="Gene3D" id="3.40.50.2300">
    <property type="match status" value="2"/>
</dbReference>
<feature type="chain" id="PRO_5039077930" evidence="3">
    <location>
        <begin position="29"/>
        <end position="417"/>
    </location>
</feature>